<dbReference type="GO" id="GO:0008270">
    <property type="term" value="F:zinc ion binding"/>
    <property type="evidence" value="ECO:0007669"/>
    <property type="project" value="UniProtKB-KW"/>
</dbReference>
<feature type="domain" description="C2H2-type" evidence="6">
    <location>
        <begin position="391"/>
        <end position="413"/>
    </location>
</feature>
<evidence type="ECO:0000259" key="6">
    <source>
        <dbReference type="SMART" id="SM00355"/>
    </source>
</evidence>
<evidence type="ECO:0000313" key="7">
    <source>
        <dbReference type="EMBL" id="KAG5671099.1"/>
    </source>
</evidence>
<keyword evidence="1" id="KW-0479">Metal-binding</keyword>
<keyword evidence="2" id="KW-0677">Repeat</keyword>
<feature type="domain" description="C2H2-type" evidence="6">
    <location>
        <begin position="482"/>
        <end position="505"/>
    </location>
</feature>
<feature type="domain" description="C2H2-type" evidence="6">
    <location>
        <begin position="166"/>
        <end position="189"/>
    </location>
</feature>
<dbReference type="InterPro" id="IPR050688">
    <property type="entry name" value="Zinc_finger/UBP_domain"/>
</dbReference>
<evidence type="ECO:0000256" key="5">
    <source>
        <dbReference type="SAM" id="Coils"/>
    </source>
</evidence>
<dbReference type="PANTHER" id="PTHR24403">
    <property type="entry name" value="ZINC FINGER PROTEIN"/>
    <property type="match status" value="1"/>
</dbReference>
<feature type="domain" description="C2H2-type" evidence="6">
    <location>
        <begin position="510"/>
        <end position="533"/>
    </location>
</feature>
<sequence length="541" mass="64704">MFYLKNLNYFEETKENEQFTILFDKNAVESEKEKITNELEVVKSEIKKLNIEIFEENSDTDKLIEKLKCKYNKIKEMHQKLLNLKNFIDEINQTIKTVEFKFYIKEQSENIEKILNENLPNIQSVKYEITNFLADAKNSKNKRDQITTSLSSSQYKRRKKFLPRKIKCPKCSSKNIKIGLDFKIHMIQHRKINKNQLEIFKCSYCPYKTKFKKYFYKHLLGNKKIKCKFCSIISKTSCEFRNHLEFHKKMQKTASMSKNDKECAKNGKECTKNKEDFTKYAINNQNDKNTTHDEETKMNFIPQSTNIINKLKSMLHRSFLNHHSNKIPTIPNNSSNIIETVINGTTLNYNYKQIQNTNHSIQQILLSNPFYPQQQRFFNPQIMNSQYPVIKHCNYCRFSAYNEFDMREHILNHHYIWPQNLNQFQNARNVYKCNFCPFTAPNVKLLMQHNHIHQINISKCTECNFTTSDKDLFKNHIAGHKLQCYYCNFTANCKEILDQHIQIWHERQPYKCYECGFCTNDRVKLNLHSKFQHMDFTSVKF</sequence>
<dbReference type="PANTHER" id="PTHR24403:SF100">
    <property type="entry name" value="C2H2-TYPE DOMAIN-CONTAINING PROTEIN"/>
    <property type="match status" value="1"/>
</dbReference>
<evidence type="ECO:0000313" key="8">
    <source>
        <dbReference type="Proteomes" id="UP001107558"/>
    </source>
</evidence>
<evidence type="ECO:0000256" key="2">
    <source>
        <dbReference type="ARBA" id="ARBA00022737"/>
    </source>
</evidence>
<dbReference type="AlphaFoldDB" id="A0A9J6BNV6"/>
<proteinExistence type="predicted"/>
<evidence type="ECO:0000256" key="1">
    <source>
        <dbReference type="ARBA" id="ARBA00022723"/>
    </source>
</evidence>
<keyword evidence="3" id="KW-0863">Zinc-finger</keyword>
<keyword evidence="8" id="KW-1185">Reference proteome</keyword>
<comment type="caution">
    <text evidence="7">The sequence shown here is derived from an EMBL/GenBank/DDBJ whole genome shotgun (WGS) entry which is preliminary data.</text>
</comment>
<dbReference type="GO" id="GO:0005634">
    <property type="term" value="C:nucleus"/>
    <property type="evidence" value="ECO:0007669"/>
    <property type="project" value="TreeGrafter"/>
</dbReference>
<feature type="domain" description="C2H2-type" evidence="6">
    <location>
        <begin position="225"/>
        <end position="247"/>
    </location>
</feature>
<protein>
    <recommendedName>
        <fullName evidence="6">C2H2-type domain-containing protein</fullName>
    </recommendedName>
</protein>
<feature type="domain" description="C2H2-type" evidence="6">
    <location>
        <begin position="431"/>
        <end position="453"/>
    </location>
</feature>
<evidence type="ECO:0000256" key="3">
    <source>
        <dbReference type="ARBA" id="ARBA00022771"/>
    </source>
</evidence>
<dbReference type="GO" id="GO:0045944">
    <property type="term" value="P:positive regulation of transcription by RNA polymerase II"/>
    <property type="evidence" value="ECO:0007669"/>
    <property type="project" value="TreeGrafter"/>
</dbReference>
<keyword evidence="5" id="KW-0175">Coiled coil</keyword>
<dbReference type="Gene3D" id="3.30.160.60">
    <property type="entry name" value="Classic Zinc Finger"/>
    <property type="match status" value="2"/>
</dbReference>
<feature type="domain" description="C2H2-type" evidence="6">
    <location>
        <begin position="200"/>
        <end position="220"/>
    </location>
</feature>
<reference evidence="7" key="1">
    <citation type="submission" date="2021-03" db="EMBL/GenBank/DDBJ databases">
        <title>Chromosome level genome of the anhydrobiotic midge Polypedilum vanderplanki.</title>
        <authorList>
            <person name="Yoshida Y."/>
            <person name="Kikawada T."/>
            <person name="Gusev O."/>
        </authorList>
    </citation>
    <scope>NUCLEOTIDE SEQUENCE</scope>
    <source>
        <strain evidence="7">NIAS01</strain>
        <tissue evidence="7">Whole body or cell culture</tissue>
    </source>
</reference>
<dbReference type="OrthoDB" id="6717139at2759"/>
<dbReference type="InterPro" id="IPR013087">
    <property type="entry name" value="Znf_C2H2_type"/>
</dbReference>
<evidence type="ECO:0000256" key="4">
    <source>
        <dbReference type="ARBA" id="ARBA00022833"/>
    </source>
</evidence>
<dbReference type="EMBL" id="JADBJN010000003">
    <property type="protein sequence ID" value="KAG5671099.1"/>
    <property type="molecule type" value="Genomic_DNA"/>
</dbReference>
<feature type="domain" description="C2H2-type" evidence="6">
    <location>
        <begin position="458"/>
        <end position="480"/>
    </location>
</feature>
<keyword evidence="4" id="KW-0862">Zinc</keyword>
<accession>A0A9J6BNV6</accession>
<organism evidence="7 8">
    <name type="scientific">Polypedilum vanderplanki</name>
    <name type="common">Sleeping chironomid midge</name>
    <dbReference type="NCBI Taxonomy" id="319348"/>
    <lineage>
        <taxon>Eukaryota</taxon>
        <taxon>Metazoa</taxon>
        <taxon>Ecdysozoa</taxon>
        <taxon>Arthropoda</taxon>
        <taxon>Hexapoda</taxon>
        <taxon>Insecta</taxon>
        <taxon>Pterygota</taxon>
        <taxon>Neoptera</taxon>
        <taxon>Endopterygota</taxon>
        <taxon>Diptera</taxon>
        <taxon>Nematocera</taxon>
        <taxon>Chironomoidea</taxon>
        <taxon>Chironomidae</taxon>
        <taxon>Chironominae</taxon>
        <taxon>Polypedilum</taxon>
        <taxon>Polypedilum</taxon>
    </lineage>
</organism>
<dbReference type="SMART" id="SM00355">
    <property type="entry name" value="ZnF_C2H2"/>
    <property type="match status" value="8"/>
</dbReference>
<gene>
    <name evidence="7" type="ORF">PVAND_001313</name>
</gene>
<name>A0A9J6BNV6_POLVA</name>
<feature type="coiled-coil region" evidence="5">
    <location>
        <begin position="25"/>
        <end position="84"/>
    </location>
</feature>
<dbReference type="Proteomes" id="UP001107558">
    <property type="component" value="Chromosome 3"/>
</dbReference>